<dbReference type="InterPro" id="IPR043917">
    <property type="entry name" value="DUF5753"/>
</dbReference>
<dbReference type="PROSITE" id="PS50943">
    <property type="entry name" value="HTH_CROC1"/>
    <property type="match status" value="1"/>
</dbReference>
<protein>
    <submittedName>
        <fullName evidence="2">Helix-turn-helix domain-containing protein</fullName>
    </submittedName>
</protein>
<dbReference type="Proteomes" id="UP000694287">
    <property type="component" value="Unassembled WGS sequence"/>
</dbReference>
<dbReference type="RefSeq" id="WP_218600932.1">
    <property type="nucleotide sequence ID" value="NZ_JADQDJ010000006.1"/>
</dbReference>
<dbReference type="InterPro" id="IPR001387">
    <property type="entry name" value="Cro/C1-type_HTH"/>
</dbReference>
<gene>
    <name evidence="2" type="ORF">I4I81_22370</name>
</gene>
<accession>A0ABS6UXN5</accession>
<sequence length="303" mass="33176">MAAPQSPIGSRRRLGAELRRLRAKTGLTLDDVAELMTCSTSKISRLETGKGVPKVPDVRELMRIYGVTSETEQDMLLRLVKDGRQHGWWEPLTDGVAPERYVLDAPGRYAALENDAAVESSFDLTVVSGLLQTAAYARTVLSALLPHHLPAEIDRLVTLRLRRQEALRRVDPAPLRLVALLDEAVLNRPVGGAEVMAEQLAHLISAASLETVTIRVLPFDVGMLRAHAGRFVLLQIPRSMGSDVVFVEGHAGDSYLDAESDVELYQDVLADALDHALTETASLALIGRYLDKHAPRSKGQSPR</sequence>
<comment type="caution">
    <text evidence="2">The sequence shown here is derived from an EMBL/GenBank/DDBJ whole genome shotgun (WGS) entry which is preliminary data.</text>
</comment>
<dbReference type="SMART" id="SM00530">
    <property type="entry name" value="HTH_XRE"/>
    <property type="match status" value="1"/>
</dbReference>
<evidence type="ECO:0000313" key="2">
    <source>
        <dbReference type="EMBL" id="MBW0136989.1"/>
    </source>
</evidence>
<reference evidence="2 3" key="1">
    <citation type="submission" date="2020-11" db="EMBL/GenBank/DDBJ databases">
        <title>Pseudonocardia abyssalis sp. nov. and Pseudonocardia oceani sp. nov., description and phylogenomic analysis of two novel actinomycetes isolated from the deep Southern Ocean.</title>
        <authorList>
            <person name="Parra J."/>
        </authorList>
    </citation>
    <scope>NUCLEOTIDE SEQUENCE [LARGE SCALE GENOMIC DNA]</scope>
    <source>
        <strain evidence="2 3">KRD-168</strain>
    </source>
</reference>
<feature type="domain" description="HTH cro/C1-type" evidence="1">
    <location>
        <begin position="18"/>
        <end position="73"/>
    </location>
</feature>
<evidence type="ECO:0000313" key="3">
    <source>
        <dbReference type="Proteomes" id="UP000694287"/>
    </source>
</evidence>
<organism evidence="2 3">
    <name type="scientific">Pseudonocardia abyssalis</name>
    <dbReference type="NCBI Taxonomy" id="2792008"/>
    <lineage>
        <taxon>Bacteria</taxon>
        <taxon>Bacillati</taxon>
        <taxon>Actinomycetota</taxon>
        <taxon>Actinomycetes</taxon>
        <taxon>Pseudonocardiales</taxon>
        <taxon>Pseudonocardiaceae</taxon>
        <taxon>Pseudonocardia</taxon>
    </lineage>
</organism>
<proteinExistence type="predicted"/>
<dbReference type="EMBL" id="JADQDK010000001">
    <property type="protein sequence ID" value="MBW0136989.1"/>
    <property type="molecule type" value="Genomic_DNA"/>
</dbReference>
<evidence type="ECO:0000259" key="1">
    <source>
        <dbReference type="PROSITE" id="PS50943"/>
    </source>
</evidence>
<name>A0ABS6UXN5_9PSEU</name>
<keyword evidence="3" id="KW-1185">Reference proteome</keyword>
<dbReference type="Pfam" id="PF19054">
    <property type="entry name" value="DUF5753"/>
    <property type="match status" value="1"/>
</dbReference>
<dbReference type="Pfam" id="PF13560">
    <property type="entry name" value="HTH_31"/>
    <property type="match status" value="1"/>
</dbReference>
<dbReference type="CDD" id="cd00093">
    <property type="entry name" value="HTH_XRE"/>
    <property type="match status" value="1"/>
</dbReference>